<reference evidence="4" key="1">
    <citation type="submission" date="2022-08" db="EMBL/GenBank/DDBJ databases">
        <authorList>
            <consortium name="DOE Joint Genome Institute"/>
            <person name="Min B."/>
            <person name="Riley R."/>
            <person name="Sierra-Patev S."/>
            <person name="Naranjo-Ortiz M."/>
            <person name="Looney B."/>
            <person name="Konkel Z."/>
            <person name="Slot J.C."/>
            <person name="Sakamoto Y."/>
            <person name="Steenwyk J.L."/>
            <person name="Rokas A."/>
            <person name="Carro J."/>
            <person name="Camarero S."/>
            <person name="Ferreira P."/>
            <person name="Molpeceres G."/>
            <person name="Ruiz-Duenas F.J."/>
            <person name="Serrano A."/>
            <person name="Henrissat B."/>
            <person name="Drula E."/>
            <person name="Hughes K.W."/>
            <person name="Mata J.L."/>
            <person name="Ishikawa N.K."/>
            <person name="Vargas-Isla R."/>
            <person name="Ushijima S."/>
            <person name="Smith C.A."/>
            <person name="Ahrendt S."/>
            <person name="Andreopoulos W."/>
            <person name="He G."/>
            <person name="Labutti K."/>
            <person name="Lipzen A."/>
            <person name="Ng V."/>
            <person name="Sandor L."/>
            <person name="Barry K."/>
            <person name="Martinez A.T."/>
            <person name="Xiao Y."/>
            <person name="Gibbons J.G."/>
            <person name="Terashima K."/>
            <person name="Hibbett D.S."/>
            <person name="Grigoriev I.V."/>
        </authorList>
    </citation>
    <scope>NUCLEOTIDE SEQUENCE</scope>
    <source>
        <strain evidence="4">TFB10827</strain>
    </source>
</reference>
<dbReference type="Proteomes" id="UP001163828">
    <property type="component" value="Unassembled WGS sequence"/>
</dbReference>
<dbReference type="NCBIfam" id="NF005559">
    <property type="entry name" value="PRK07231.1"/>
    <property type="match status" value="1"/>
</dbReference>
<dbReference type="PRINTS" id="PR00080">
    <property type="entry name" value="SDRFAMILY"/>
</dbReference>
<evidence type="ECO:0000313" key="5">
    <source>
        <dbReference type="Proteomes" id="UP001163828"/>
    </source>
</evidence>
<accession>A0ABQ8Q563</accession>
<dbReference type="InterPro" id="IPR020904">
    <property type="entry name" value="Sc_DH/Rdtase_CS"/>
</dbReference>
<organism evidence="4 5">
    <name type="scientific">Lentinula boryana</name>
    <dbReference type="NCBI Taxonomy" id="40481"/>
    <lineage>
        <taxon>Eukaryota</taxon>
        <taxon>Fungi</taxon>
        <taxon>Dikarya</taxon>
        <taxon>Basidiomycota</taxon>
        <taxon>Agaricomycotina</taxon>
        <taxon>Agaricomycetes</taxon>
        <taxon>Agaricomycetidae</taxon>
        <taxon>Agaricales</taxon>
        <taxon>Marasmiineae</taxon>
        <taxon>Omphalotaceae</taxon>
        <taxon>Lentinula</taxon>
    </lineage>
</organism>
<proteinExistence type="inferred from homology"/>
<comment type="caution">
    <text evidence="4">The sequence shown here is derived from an EMBL/GenBank/DDBJ whole genome shotgun (WGS) entry which is preliminary data.</text>
</comment>
<dbReference type="InterPro" id="IPR036291">
    <property type="entry name" value="NAD(P)-bd_dom_sf"/>
</dbReference>
<keyword evidence="2" id="KW-0521">NADP</keyword>
<dbReference type="EMBL" id="MU790760">
    <property type="protein sequence ID" value="KAJ3993509.1"/>
    <property type="molecule type" value="Genomic_DNA"/>
</dbReference>
<evidence type="ECO:0000313" key="4">
    <source>
        <dbReference type="EMBL" id="KAJ3993509.1"/>
    </source>
</evidence>
<dbReference type="Gene3D" id="3.40.50.720">
    <property type="entry name" value="NAD(P)-binding Rossmann-like Domain"/>
    <property type="match status" value="1"/>
</dbReference>
<name>A0ABQ8Q563_9AGAR</name>
<keyword evidence="5" id="KW-1185">Reference proteome</keyword>
<sequence>MGHMTTCAIEISILFVKQYIRYHCDCSSLFPGVKIMSTRFSTAVLSRVFSCPGRSFSTSKAVSKSAIVTGAGQGIGKAIALRLAQDGFDICVNDLEINSGMVTNVVGDIKALGRKAVPAYGDVSKLPQVEAMVDTSVTQLGPLDVIVANAGIAHVRWAMDAKEADIQRLFEVNFSGVVYSDQAAARQFIKQGSGGKIINAASVVSFRPFPMIPIYSATKAAVRSFTQSLAMELADHKITVNAYAPGVVDSSMWETIDKGMGEINGLPKGENFQKTKSTITMGRTSVPEDVAKMVSFLASSDSDYVTGQTMLVDGGIAFS</sequence>
<evidence type="ECO:0000256" key="1">
    <source>
        <dbReference type="ARBA" id="ARBA00006484"/>
    </source>
</evidence>
<dbReference type="InterPro" id="IPR002347">
    <property type="entry name" value="SDR_fam"/>
</dbReference>
<dbReference type="PANTHER" id="PTHR42760:SF121">
    <property type="entry name" value="3-OXOACYL-(ACYL-CARRIER-PROTEIN) REDUCTASE"/>
    <property type="match status" value="1"/>
</dbReference>
<dbReference type="PANTHER" id="PTHR42760">
    <property type="entry name" value="SHORT-CHAIN DEHYDROGENASES/REDUCTASES FAMILY MEMBER"/>
    <property type="match status" value="1"/>
</dbReference>
<protein>
    <submittedName>
        <fullName evidence="4">Uncharacterized protein</fullName>
    </submittedName>
</protein>
<evidence type="ECO:0000256" key="2">
    <source>
        <dbReference type="ARBA" id="ARBA00022857"/>
    </source>
</evidence>
<dbReference type="Pfam" id="PF00106">
    <property type="entry name" value="adh_short"/>
    <property type="match status" value="1"/>
</dbReference>
<gene>
    <name evidence="4" type="ORF">F5050DRAFT_1904693</name>
</gene>
<dbReference type="PROSITE" id="PS00061">
    <property type="entry name" value="ADH_SHORT"/>
    <property type="match status" value="1"/>
</dbReference>
<evidence type="ECO:0000256" key="3">
    <source>
        <dbReference type="RuleBase" id="RU000363"/>
    </source>
</evidence>
<dbReference type="PRINTS" id="PR00081">
    <property type="entry name" value="GDHRDH"/>
</dbReference>
<comment type="similarity">
    <text evidence="1 3">Belongs to the short-chain dehydrogenases/reductases (SDR) family.</text>
</comment>
<dbReference type="SUPFAM" id="SSF51735">
    <property type="entry name" value="NAD(P)-binding Rossmann-fold domains"/>
    <property type="match status" value="1"/>
</dbReference>